<keyword evidence="11 14" id="KW-0472">Membrane</keyword>
<organism evidence="16 17">
    <name type="scientific">Curvularia kusanoi</name>
    <name type="common">Cochliobolus kusanoi</name>
    <dbReference type="NCBI Taxonomy" id="90978"/>
    <lineage>
        <taxon>Eukaryota</taxon>
        <taxon>Fungi</taxon>
        <taxon>Dikarya</taxon>
        <taxon>Ascomycota</taxon>
        <taxon>Pezizomycotina</taxon>
        <taxon>Dothideomycetes</taxon>
        <taxon>Pleosporomycetidae</taxon>
        <taxon>Pleosporales</taxon>
        <taxon>Pleosporineae</taxon>
        <taxon>Pleosporaceae</taxon>
        <taxon>Curvularia</taxon>
    </lineage>
</organism>
<evidence type="ECO:0000256" key="6">
    <source>
        <dbReference type="ARBA" id="ARBA00022691"/>
    </source>
</evidence>
<keyword evidence="9 14" id="KW-1133">Transmembrane helix</keyword>
<dbReference type="PIRSF" id="PIRSF005444">
    <property type="entry name" value="PEMT"/>
    <property type="match status" value="1"/>
</dbReference>
<accession>A0A9P4W8J9</accession>
<reference evidence="16" key="1">
    <citation type="submission" date="2019-04" db="EMBL/GenBank/DDBJ databases">
        <title>Sequencing of skin fungus with MAO and IRED activity.</title>
        <authorList>
            <person name="Marsaioli A.J."/>
            <person name="Bonatto J.M.C."/>
            <person name="Reis Junior O."/>
        </authorList>
    </citation>
    <scope>NUCLEOTIDE SEQUENCE</scope>
    <source>
        <strain evidence="16">30M1</strain>
    </source>
</reference>
<dbReference type="GO" id="GO:0005789">
    <property type="term" value="C:endoplasmic reticulum membrane"/>
    <property type="evidence" value="ECO:0007669"/>
    <property type="project" value="UniProtKB-SubCell"/>
</dbReference>
<feature type="topological domain" description="Cytoplasmic" evidence="14">
    <location>
        <begin position="202"/>
        <end position="225"/>
    </location>
</feature>
<comment type="caution">
    <text evidence="16">The sequence shown here is derived from an EMBL/GenBank/DDBJ whole genome shotgun (WGS) entry which is preliminary data.</text>
</comment>
<feature type="topological domain" description="Lumenal" evidence="14">
    <location>
        <begin position="1"/>
        <end position="9"/>
    </location>
</feature>
<evidence type="ECO:0000256" key="12">
    <source>
        <dbReference type="ARBA" id="ARBA00023209"/>
    </source>
</evidence>
<dbReference type="InterPro" id="IPR024960">
    <property type="entry name" value="PEMT/MFAP"/>
</dbReference>
<keyword evidence="13 14" id="KW-1208">Phospholipid metabolism</keyword>
<sequence length="225" mass="24782">MFDNIDFTQPTLWVSAASIAFNPTFWNIAAQSEYHNKVITKLFGGNARYGCYALAVTIFSLGIFRDYLYVSPHPPYLLPRPHNTTLTDPPLRSYNEALASQPTSPLLTNPLVKYSAIPLFLTGNTLVLTSMWALGVTGTYLGDYFGILMDAPVTSFPFNVSDAPMYHGSTLSFLATALWYGKPAGLLLTGVVAVAYAIARQFEDPFTGMIYAKRDEQRAKGKKGL</sequence>
<dbReference type="GO" id="GO:0006656">
    <property type="term" value="P:phosphatidylcholine biosynthetic process"/>
    <property type="evidence" value="ECO:0007669"/>
    <property type="project" value="UniProtKB-UniRule"/>
</dbReference>
<evidence type="ECO:0000256" key="5">
    <source>
        <dbReference type="ARBA" id="ARBA00022679"/>
    </source>
</evidence>
<keyword evidence="4 14" id="KW-0489">Methyltransferase</keyword>
<feature type="transmembrane region" description="Helical" evidence="15">
    <location>
        <begin position="12"/>
        <end position="29"/>
    </location>
</feature>
<evidence type="ECO:0000313" key="16">
    <source>
        <dbReference type="EMBL" id="KAF2996609.1"/>
    </source>
</evidence>
<keyword evidence="12 14" id="KW-0594">Phospholipid biosynthesis</keyword>
<evidence type="ECO:0000256" key="4">
    <source>
        <dbReference type="ARBA" id="ARBA00022603"/>
    </source>
</evidence>
<dbReference type="EMBL" id="SWKU01000026">
    <property type="protein sequence ID" value="KAF2996609.1"/>
    <property type="molecule type" value="Genomic_DNA"/>
</dbReference>
<evidence type="ECO:0000256" key="13">
    <source>
        <dbReference type="ARBA" id="ARBA00023264"/>
    </source>
</evidence>
<comment type="pathway">
    <text evidence="2">Lipid metabolism.</text>
</comment>
<comment type="similarity">
    <text evidence="14">Belongs to the class VI-like SAM-binding methyltransferase superfamily. PEMT/PEM2 methyltransferase family.</text>
</comment>
<feature type="topological domain" description="Lumenal" evidence="14">
    <location>
        <begin position="138"/>
        <end position="180"/>
    </location>
</feature>
<feature type="topological domain" description="Lumenal" evidence="14">
    <location>
        <begin position="31"/>
        <end position="42"/>
    </location>
</feature>
<comment type="catalytic activity">
    <reaction evidence="14">
        <text>a 1,2-diacyl-sn-glycero-3-phospho-N,N-dimethylethanolamine + S-adenosyl-L-methionine = a 1,2-diacyl-sn-glycero-3-phosphocholine + S-adenosyl-L-homocysteine + H(+)</text>
        <dbReference type="Rhea" id="RHEA:32739"/>
        <dbReference type="ChEBI" id="CHEBI:15378"/>
        <dbReference type="ChEBI" id="CHEBI:57643"/>
        <dbReference type="ChEBI" id="CHEBI:57856"/>
        <dbReference type="ChEBI" id="CHEBI:59789"/>
        <dbReference type="ChEBI" id="CHEBI:64572"/>
    </reaction>
</comment>
<dbReference type="PROSITE" id="PS51599">
    <property type="entry name" value="SAM_PEMT_PEM2"/>
    <property type="match status" value="1"/>
</dbReference>
<feature type="transmembrane region" description="Helical" evidence="15">
    <location>
        <begin position="180"/>
        <end position="199"/>
    </location>
</feature>
<dbReference type="EC" id="2.1.1.71" evidence="14"/>
<name>A0A9P4W8J9_CURKU</name>
<comment type="caution">
    <text evidence="14">Lacks conserved residue(s) required for the propagation of feature annotation.</text>
</comment>
<comment type="function">
    <text evidence="14">Catalyzes the second two steps of the methylation pathway of phosphatidylcholine biosynthesis, the SAM-dependent methylation of phosphatidylmonomethylethanolamine (PMME) to phosphatidyldimethylethanolamine (PDME) and of PDME to phosphatidylcholine (PC).</text>
</comment>
<feature type="transmembrane region" description="Helical" evidence="15">
    <location>
        <begin position="114"/>
        <end position="134"/>
    </location>
</feature>
<dbReference type="InterPro" id="IPR007318">
    <property type="entry name" value="Phopholipid_MeTrfase"/>
</dbReference>
<keyword evidence="6 14" id="KW-0949">S-adenosyl-L-methionine</keyword>
<protein>
    <recommendedName>
        <fullName evidence="14">Phosphatidyl-N-methylethanolamine N-methyltransferase</fullName>
        <ecNumber evidence="14">2.1.1.71</ecNumber>
    </recommendedName>
    <alternativeName>
        <fullName evidence="14">Phospholipid methyltransferase</fullName>
        <shortName evidence="14">PLMT</shortName>
    </alternativeName>
</protein>
<evidence type="ECO:0000256" key="11">
    <source>
        <dbReference type="ARBA" id="ARBA00023136"/>
    </source>
</evidence>
<evidence type="ECO:0000256" key="9">
    <source>
        <dbReference type="ARBA" id="ARBA00022989"/>
    </source>
</evidence>
<dbReference type="HAMAP" id="MF_03216">
    <property type="entry name" value="PLMT"/>
    <property type="match status" value="1"/>
</dbReference>
<evidence type="ECO:0000256" key="7">
    <source>
        <dbReference type="ARBA" id="ARBA00022692"/>
    </source>
</evidence>
<dbReference type="AlphaFoldDB" id="A0A9P4W8J9"/>
<feature type="binding site" evidence="14">
    <location>
        <begin position="121"/>
        <end position="123"/>
    </location>
    <ligand>
        <name>S-adenosyl-L-methionine</name>
        <dbReference type="ChEBI" id="CHEBI:59789"/>
    </ligand>
</feature>
<dbReference type="PANTHER" id="PTHR15458">
    <property type="entry name" value="PHOSPHATIDYLETHANOLAMINE N-METHYLTRANSFERASE"/>
    <property type="match status" value="1"/>
</dbReference>
<keyword evidence="10 14" id="KW-0443">Lipid metabolism</keyword>
<comment type="subcellular location">
    <subcellularLocation>
        <location evidence="14">Endoplasmic reticulum membrane</location>
        <topology evidence="14">Multi-pass membrane protein</topology>
    </subcellularLocation>
    <subcellularLocation>
        <location evidence="14">Mitochondrion membrane</location>
        <topology evidence="14">Multi-pass membrane protein</topology>
    </subcellularLocation>
</comment>
<evidence type="ECO:0000256" key="14">
    <source>
        <dbReference type="HAMAP-Rule" id="MF_03216"/>
    </source>
</evidence>
<evidence type="ECO:0000256" key="8">
    <source>
        <dbReference type="ARBA" id="ARBA00022824"/>
    </source>
</evidence>
<dbReference type="Proteomes" id="UP000801428">
    <property type="component" value="Unassembled WGS sequence"/>
</dbReference>
<keyword evidence="14" id="KW-0496">Mitochondrion</keyword>
<evidence type="ECO:0000256" key="1">
    <source>
        <dbReference type="ARBA" id="ARBA00004969"/>
    </source>
</evidence>
<feature type="intramembrane region" description="Helical" evidence="14">
    <location>
        <begin position="10"/>
        <end position="30"/>
    </location>
</feature>
<evidence type="ECO:0000256" key="15">
    <source>
        <dbReference type="SAM" id="Phobius"/>
    </source>
</evidence>
<dbReference type="Gene3D" id="1.20.120.1630">
    <property type="match status" value="1"/>
</dbReference>
<dbReference type="GO" id="GO:0000773">
    <property type="term" value="F:phosphatidyl-N-methylethanolamine N-methyltransferase activity"/>
    <property type="evidence" value="ECO:0007669"/>
    <property type="project" value="UniProtKB-UniRule"/>
</dbReference>
<feature type="binding site" evidence="14">
    <location>
        <begin position="203"/>
        <end position="204"/>
    </location>
    <ligand>
        <name>S-adenosyl-L-methionine</name>
        <dbReference type="ChEBI" id="CHEBI:59789"/>
    </ligand>
</feature>
<keyword evidence="7 14" id="KW-0812">Transmembrane</keyword>
<keyword evidence="17" id="KW-1185">Reference proteome</keyword>
<dbReference type="GO" id="GO:0032259">
    <property type="term" value="P:methylation"/>
    <property type="evidence" value="ECO:0007669"/>
    <property type="project" value="UniProtKB-KW"/>
</dbReference>
<keyword evidence="8 14" id="KW-0256">Endoplasmic reticulum</keyword>
<keyword evidence="5 14" id="KW-0808">Transferase</keyword>
<dbReference type="Pfam" id="PF04191">
    <property type="entry name" value="PEMT"/>
    <property type="match status" value="1"/>
</dbReference>
<gene>
    <name evidence="16" type="primary">OPI3</name>
    <name evidence="16" type="ORF">E8E13_001223</name>
</gene>
<dbReference type="GO" id="GO:0031966">
    <property type="term" value="C:mitochondrial membrane"/>
    <property type="evidence" value="ECO:0007669"/>
    <property type="project" value="UniProtKB-SubCell"/>
</dbReference>
<comment type="catalytic activity">
    <reaction evidence="14">
        <text>a 1,2-diacyl-sn-glycero-3-phospho-N-methylethanolamine + S-adenosyl-L-methionine = a 1,2-diacyl-sn-glycero-3-phospho-N,N-dimethylethanolamine + S-adenosyl-L-homocysteine + H(+)</text>
        <dbReference type="Rhea" id="RHEA:32735"/>
        <dbReference type="ChEBI" id="CHEBI:15378"/>
        <dbReference type="ChEBI" id="CHEBI:57856"/>
        <dbReference type="ChEBI" id="CHEBI:59789"/>
        <dbReference type="ChEBI" id="CHEBI:64572"/>
        <dbReference type="ChEBI" id="CHEBI:64573"/>
        <dbReference type="EC" id="2.1.1.71"/>
    </reaction>
</comment>
<dbReference type="PANTHER" id="PTHR15458:SF5">
    <property type="entry name" value="PHOSPHATIDYLETHANOLAMINE N-METHYLTRANSFERASE"/>
    <property type="match status" value="1"/>
</dbReference>
<proteinExistence type="inferred from homology"/>
<evidence type="ECO:0000256" key="3">
    <source>
        <dbReference type="ARBA" id="ARBA00022516"/>
    </source>
</evidence>
<evidence type="ECO:0000256" key="2">
    <source>
        <dbReference type="ARBA" id="ARBA00005189"/>
    </source>
</evidence>
<comment type="pathway">
    <text evidence="1 14">Phospholipid metabolism; phosphatidylcholine biosynthesis.</text>
</comment>
<feature type="transmembrane region" description="Helical" evidence="15">
    <location>
        <begin position="49"/>
        <end position="70"/>
    </location>
</feature>
<dbReference type="OrthoDB" id="8300106at2759"/>
<evidence type="ECO:0000313" key="17">
    <source>
        <dbReference type="Proteomes" id="UP000801428"/>
    </source>
</evidence>
<keyword evidence="3 14" id="KW-0444">Lipid biosynthesis</keyword>
<evidence type="ECO:0000256" key="10">
    <source>
        <dbReference type="ARBA" id="ARBA00023098"/>
    </source>
</evidence>